<dbReference type="Proteomes" id="UP001454036">
    <property type="component" value="Unassembled WGS sequence"/>
</dbReference>
<protein>
    <submittedName>
        <fullName evidence="2">Uncharacterized protein</fullName>
    </submittedName>
</protein>
<dbReference type="EMBL" id="BAABME010006111">
    <property type="protein sequence ID" value="GAA0167478.1"/>
    <property type="molecule type" value="Genomic_DNA"/>
</dbReference>
<comment type="caution">
    <text evidence="2">The sequence shown here is derived from an EMBL/GenBank/DDBJ whole genome shotgun (WGS) entry which is preliminary data.</text>
</comment>
<evidence type="ECO:0000256" key="1">
    <source>
        <dbReference type="SAM" id="MobiDB-lite"/>
    </source>
</evidence>
<evidence type="ECO:0000313" key="3">
    <source>
        <dbReference type="Proteomes" id="UP001454036"/>
    </source>
</evidence>
<gene>
    <name evidence="2" type="ORF">LIER_22404</name>
</gene>
<feature type="compositionally biased region" description="Polar residues" evidence="1">
    <location>
        <begin position="16"/>
        <end position="25"/>
    </location>
</feature>
<accession>A0AAV3QXZ3</accession>
<name>A0AAV3QXZ3_LITER</name>
<proteinExistence type="predicted"/>
<organism evidence="2 3">
    <name type="scientific">Lithospermum erythrorhizon</name>
    <name type="common">Purple gromwell</name>
    <name type="synonym">Lithospermum officinale var. erythrorhizon</name>
    <dbReference type="NCBI Taxonomy" id="34254"/>
    <lineage>
        <taxon>Eukaryota</taxon>
        <taxon>Viridiplantae</taxon>
        <taxon>Streptophyta</taxon>
        <taxon>Embryophyta</taxon>
        <taxon>Tracheophyta</taxon>
        <taxon>Spermatophyta</taxon>
        <taxon>Magnoliopsida</taxon>
        <taxon>eudicotyledons</taxon>
        <taxon>Gunneridae</taxon>
        <taxon>Pentapetalae</taxon>
        <taxon>asterids</taxon>
        <taxon>lamiids</taxon>
        <taxon>Boraginales</taxon>
        <taxon>Boraginaceae</taxon>
        <taxon>Boraginoideae</taxon>
        <taxon>Lithospermeae</taxon>
        <taxon>Lithospermum</taxon>
    </lineage>
</organism>
<reference evidence="2 3" key="1">
    <citation type="submission" date="2024-01" db="EMBL/GenBank/DDBJ databases">
        <title>The complete chloroplast genome sequence of Lithospermum erythrorhizon: insights into the phylogenetic relationship among Boraginaceae species and the maternal lineages of purple gromwells.</title>
        <authorList>
            <person name="Okada T."/>
            <person name="Watanabe K."/>
        </authorList>
    </citation>
    <scope>NUCLEOTIDE SEQUENCE [LARGE SCALE GENOMIC DNA]</scope>
</reference>
<evidence type="ECO:0000313" key="2">
    <source>
        <dbReference type="EMBL" id="GAA0167478.1"/>
    </source>
</evidence>
<keyword evidence="3" id="KW-1185">Reference proteome</keyword>
<dbReference type="AlphaFoldDB" id="A0AAV3QXZ3"/>
<sequence length="141" mass="15398">MSSSHVSLSSDHSDSQNYARDTPANQELVDESRTATPPEVALQEVIFNLWEHVRGALSFTNMTPLLCQGVTSVCEAIHATKVGIAKKKKRTFVKGANLLISSEAAAGNKVANSTGKEKQGEDPTIIRKSFRRYRAIQLEPS</sequence>
<feature type="region of interest" description="Disordered" evidence="1">
    <location>
        <begin position="1"/>
        <end position="35"/>
    </location>
</feature>
<feature type="compositionally biased region" description="Low complexity" evidence="1">
    <location>
        <begin position="1"/>
        <end position="10"/>
    </location>
</feature>